<name>A0A370TD19_9HELO</name>
<proteinExistence type="predicted"/>
<organism evidence="1 2">
    <name type="scientific">Venustampulla echinocandica</name>
    <dbReference type="NCBI Taxonomy" id="2656787"/>
    <lineage>
        <taxon>Eukaryota</taxon>
        <taxon>Fungi</taxon>
        <taxon>Dikarya</taxon>
        <taxon>Ascomycota</taxon>
        <taxon>Pezizomycotina</taxon>
        <taxon>Leotiomycetes</taxon>
        <taxon>Helotiales</taxon>
        <taxon>Pleuroascaceae</taxon>
        <taxon>Venustampulla</taxon>
    </lineage>
</organism>
<dbReference type="EMBL" id="NPIC01000010">
    <property type="protein sequence ID" value="RDL32360.1"/>
    <property type="molecule type" value="Genomic_DNA"/>
</dbReference>
<dbReference type="RefSeq" id="XP_031866082.1">
    <property type="nucleotide sequence ID" value="XM_032017439.1"/>
</dbReference>
<reference evidence="1 2" key="1">
    <citation type="journal article" date="2018" name="IMA Fungus">
        <title>IMA Genome-F 9: Draft genome sequence of Annulohypoxylon stygium, Aspergillus mulundensis, Berkeleyomyces basicola (syn. Thielaviopsis basicola), Ceratocystis smalleyi, two Cercospora beticola strains, Coleophoma cylindrospora, Fusarium fracticaudum, Phialophora cf. hyalina, and Morchella septimelata.</title>
        <authorList>
            <person name="Wingfield B.D."/>
            <person name="Bills G.F."/>
            <person name="Dong Y."/>
            <person name="Huang W."/>
            <person name="Nel W.J."/>
            <person name="Swalarsk-Parry B.S."/>
            <person name="Vaghefi N."/>
            <person name="Wilken P.M."/>
            <person name="An Z."/>
            <person name="de Beer Z.W."/>
            <person name="De Vos L."/>
            <person name="Chen L."/>
            <person name="Duong T.A."/>
            <person name="Gao Y."/>
            <person name="Hammerbacher A."/>
            <person name="Kikkert J.R."/>
            <person name="Li Y."/>
            <person name="Li H."/>
            <person name="Li K."/>
            <person name="Li Q."/>
            <person name="Liu X."/>
            <person name="Ma X."/>
            <person name="Naidoo K."/>
            <person name="Pethybridge S.J."/>
            <person name="Sun J."/>
            <person name="Steenkamp E.T."/>
            <person name="van der Nest M.A."/>
            <person name="van Wyk S."/>
            <person name="Wingfield M.J."/>
            <person name="Xiong C."/>
            <person name="Yue Q."/>
            <person name="Zhang X."/>
        </authorList>
    </citation>
    <scope>NUCLEOTIDE SEQUENCE [LARGE SCALE GENOMIC DNA]</scope>
    <source>
        <strain evidence="1 2">BP 5553</strain>
    </source>
</reference>
<evidence type="ECO:0000313" key="2">
    <source>
        <dbReference type="Proteomes" id="UP000254866"/>
    </source>
</evidence>
<dbReference type="STRING" id="2656787.A0A370TD19"/>
<dbReference type="PANTHER" id="PTHR33112">
    <property type="entry name" value="DOMAIN PROTEIN, PUTATIVE-RELATED"/>
    <property type="match status" value="1"/>
</dbReference>
<protein>
    <recommendedName>
        <fullName evidence="3">Heterokaryon incompatibility domain-containing protein</fullName>
    </recommendedName>
</protein>
<comment type="caution">
    <text evidence="1">The sequence shown here is derived from an EMBL/GenBank/DDBJ whole genome shotgun (WGS) entry which is preliminary data.</text>
</comment>
<gene>
    <name evidence="1" type="ORF">BP5553_08816</name>
</gene>
<dbReference type="GeneID" id="43601665"/>
<dbReference type="OrthoDB" id="5362512at2759"/>
<evidence type="ECO:0008006" key="3">
    <source>
        <dbReference type="Google" id="ProtNLM"/>
    </source>
</evidence>
<dbReference type="Proteomes" id="UP000254866">
    <property type="component" value="Unassembled WGS sequence"/>
</dbReference>
<sequence>MQHYYKNAILSIAVHVSAGDEEGFLGYMRNNSQGQFDTKEISPCESHINIRHPITIPRLAGDTCLSRRAWTLQEDILSSRTLHYTKEQIIWECQTSKYCESDASELGDDHHYLVSGLKRFFLAPHVGAKKYDNSYAGLFDPIYRWYSILESYDFTRGVLWTSVGVAEATQQYRAPSWSLLALNFSRKEFRESHVFPLRRMKDANLLEIRRAKLLEWHIDTADGDLLGRLKSGYLRIRGASLPASQWRGKVPPHFNQQDLVSFKSWIYESDNLLPNQLICVLHITPKHLFVHRSNTASRLTELGGEWDYLLDENVAQAQLLDVTILQITTVSGAPYSIDVSMALMLRANEDGTAYRRVGIVEVPNYGYLAEFGWETRDFTIV</sequence>
<accession>A0A370TD19</accession>
<keyword evidence="2" id="KW-1185">Reference proteome</keyword>
<evidence type="ECO:0000313" key="1">
    <source>
        <dbReference type="EMBL" id="RDL32360.1"/>
    </source>
</evidence>
<dbReference type="AlphaFoldDB" id="A0A370TD19"/>
<dbReference type="PANTHER" id="PTHR33112:SF16">
    <property type="entry name" value="HETEROKARYON INCOMPATIBILITY DOMAIN-CONTAINING PROTEIN"/>
    <property type="match status" value="1"/>
</dbReference>